<reference evidence="4 5" key="1">
    <citation type="submission" date="2014-03" db="EMBL/GenBank/DDBJ databases">
        <title>Draft Genome Sequence of Actibacterium mucosum KCTC 23349, a Marine Alphaproteobacterium with Complex Ionic Requirements Isolated from Mediterranean Seawater at Malvarrosa Beach, Valencia, Spain.</title>
        <authorList>
            <person name="Arahal D.R."/>
            <person name="Shao Z."/>
            <person name="Lai Q."/>
            <person name="Pujalte M.J."/>
        </authorList>
    </citation>
    <scope>NUCLEOTIDE SEQUENCE [LARGE SCALE GENOMIC DNA]</scope>
    <source>
        <strain evidence="4 5">KCTC 23349</strain>
    </source>
</reference>
<dbReference type="InterPro" id="IPR005561">
    <property type="entry name" value="ANTAR"/>
</dbReference>
<dbReference type="InterPro" id="IPR036388">
    <property type="entry name" value="WH-like_DNA-bd_sf"/>
</dbReference>
<dbReference type="OrthoDB" id="9795002at2"/>
<evidence type="ECO:0000259" key="3">
    <source>
        <dbReference type="PROSITE" id="PS50921"/>
    </source>
</evidence>
<name>A0A037ZLU7_9RHOB</name>
<dbReference type="Gene3D" id="1.10.10.10">
    <property type="entry name" value="Winged helix-like DNA-binding domain superfamily/Winged helix DNA-binding domain"/>
    <property type="match status" value="1"/>
</dbReference>
<feature type="domain" description="ANTAR" evidence="3">
    <location>
        <begin position="126"/>
        <end position="187"/>
    </location>
</feature>
<evidence type="ECO:0000313" key="4">
    <source>
        <dbReference type="EMBL" id="KAJ57074.1"/>
    </source>
</evidence>
<evidence type="ECO:0000313" key="5">
    <source>
        <dbReference type="Proteomes" id="UP000026249"/>
    </source>
</evidence>
<keyword evidence="5" id="KW-1185">Reference proteome</keyword>
<dbReference type="SMART" id="SM01012">
    <property type="entry name" value="ANTAR"/>
    <property type="match status" value="1"/>
</dbReference>
<accession>A0A037ZLU7</accession>
<organism evidence="4 5">
    <name type="scientific">Actibacterium mucosum KCTC 23349</name>
    <dbReference type="NCBI Taxonomy" id="1454373"/>
    <lineage>
        <taxon>Bacteria</taxon>
        <taxon>Pseudomonadati</taxon>
        <taxon>Pseudomonadota</taxon>
        <taxon>Alphaproteobacteria</taxon>
        <taxon>Rhodobacterales</taxon>
        <taxon>Roseobacteraceae</taxon>
        <taxon>Actibacterium</taxon>
    </lineage>
</organism>
<dbReference type="EMBL" id="JFKE01000001">
    <property type="protein sequence ID" value="KAJ57074.1"/>
    <property type="molecule type" value="Genomic_DNA"/>
</dbReference>
<gene>
    <name evidence="4" type="ORF">ACMU_00865</name>
</gene>
<feature type="modified residue" description="4-aspartylphosphate" evidence="1">
    <location>
        <position position="56"/>
    </location>
</feature>
<evidence type="ECO:0000259" key="2">
    <source>
        <dbReference type="PROSITE" id="PS50110"/>
    </source>
</evidence>
<feature type="domain" description="Response regulatory" evidence="2">
    <location>
        <begin position="6"/>
        <end position="120"/>
    </location>
</feature>
<dbReference type="RefSeq" id="WP_035255293.1">
    <property type="nucleotide sequence ID" value="NZ_JFKE01000001.1"/>
</dbReference>
<protein>
    <submittedName>
        <fullName evidence="4">Chemotaxis protein CheY</fullName>
    </submittedName>
</protein>
<dbReference type="STRING" id="1454373.ACMU_00865"/>
<dbReference type="GO" id="GO:0003723">
    <property type="term" value="F:RNA binding"/>
    <property type="evidence" value="ECO:0007669"/>
    <property type="project" value="InterPro"/>
</dbReference>
<comment type="caution">
    <text evidence="4">The sequence shown here is derived from an EMBL/GenBank/DDBJ whole genome shotgun (WGS) entry which is preliminary data.</text>
</comment>
<keyword evidence="1" id="KW-0597">Phosphoprotein</keyword>
<dbReference type="Gene3D" id="3.40.50.2300">
    <property type="match status" value="1"/>
</dbReference>
<dbReference type="AlphaFoldDB" id="A0A037ZLU7"/>
<dbReference type="PROSITE" id="PS50921">
    <property type="entry name" value="ANTAR"/>
    <property type="match status" value="1"/>
</dbReference>
<dbReference type="InterPro" id="IPR001789">
    <property type="entry name" value="Sig_transdc_resp-reg_receiver"/>
</dbReference>
<proteinExistence type="predicted"/>
<dbReference type="GO" id="GO:0000160">
    <property type="term" value="P:phosphorelay signal transduction system"/>
    <property type="evidence" value="ECO:0007669"/>
    <property type="project" value="InterPro"/>
</dbReference>
<dbReference type="SUPFAM" id="SSF52172">
    <property type="entry name" value="CheY-like"/>
    <property type="match status" value="1"/>
</dbReference>
<dbReference type="InterPro" id="IPR011006">
    <property type="entry name" value="CheY-like_superfamily"/>
</dbReference>
<evidence type="ECO:0000256" key="1">
    <source>
        <dbReference type="PROSITE-ProRule" id="PRU00169"/>
    </source>
</evidence>
<dbReference type="PROSITE" id="PS50110">
    <property type="entry name" value="RESPONSE_REGULATORY"/>
    <property type="match status" value="1"/>
</dbReference>
<dbReference type="Pfam" id="PF03861">
    <property type="entry name" value="ANTAR"/>
    <property type="match status" value="1"/>
</dbReference>
<dbReference type="Proteomes" id="UP000026249">
    <property type="component" value="Unassembled WGS sequence"/>
</dbReference>
<dbReference type="InterPro" id="IPR008327">
    <property type="entry name" value="Sig_transdc_resp-reg_antiterm"/>
</dbReference>
<sequence>MMSRLSIVVVERDRERALLIVDSLKAAGDHDVFVIAEETGLARRISERNPDVVLVDVASPSRDMLEELTLASSPLDRPVAMFVDQSDDGLTAAAIEAGVSAYVVDGLRADRIKPVLDAAIARFHMFRRMRNELEATKRALEERKIIDRAKGLLMKARGIEEDEAYALLRKTAMDQGRKVVDVAEALVTAAGLLS</sequence>
<dbReference type="PIRSF" id="PIRSF036382">
    <property type="entry name" value="RR_antiterm"/>
    <property type="match status" value="1"/>
</dbReference>